<evidence type="ECO:0000256" key="11">
    <source>
        <dbReference type="ARBA" id="ARBA00022729"/>
    </source>
</evidence>
<keyword evidence="9" id="KW-0808">Transferase</keyword>
<dbReference type="Gene3D" id="3.80.10.10">
    <property type="entry name" value="Ribonuclease Inhibitor"/>
    <property type="match status" value="3"/>
</dbReference>
<keyword evidence="13 25" id="KW-0547">Nucleotide-binding</keyword>
<evidence type="ECO:0000256" key="1">
    <source>
        <dbReference type="ARBA" id="ARBA00004162"/>
    </source>
</evidence>
<evidence type="ECO:0000256" key="8">
    <source>
        <dbReference type="ARBA" id="ARBA00022614"/>
    </source>
</evidence>
<dbReference type="InterPro" id="IPR032675">
    <property type="entry name" value="LRR_dom_sf"/>
</dbReference>
<dbReference type="InterPro" id="IPR001611">
    <property type="entry name" value="Leu-rich_rpt"/>
</dbReference>
<evidence type="ECO:0000256" key="3">
    <source>
        <dbReference type="ARBA" id="ARBA00004479"/>
    </source>
</evidence>
<dbReference type="SMART" id="SM00365">
    <property type="entry name" value="LRR_SD22"/>
    <property type="match status" value="7"/>
</dbReference>
<evidence type="ECO:0000256" key="17">
    <source>
        <dbReference type="ARBA" id="ARBA00023136"/>
    </source>
</evidence>
<feature type="domain" description="Protein kinase" evidence="27">
    <location>
        <begin position="702"/>
        <end position="1008"/>
    </location>
</feature>
<keyword evidence="19" id="KW-0325">Glycoprotein</keyword>
<evidence type="ECO:0000256" key="14">
    <source>
        <dbReference type="ARBA" id="ARBA00022777"/>
    </source>
</evidence>
<keyword evidence="15 25" id="KW-0067">ATP-binding</keyword>
<keyword evidence="18 28" id="KW-0675">Receptor</keyword>
<dbReference type="Gene3D" id="1.10.510.10">
    <property type="entry name" value="Transferase(Phosphotransferase) domain 1"/>
    <property type="match status" value="1"/>
</dbReference>
<dbReference type="GO" id="GO:0005789">
    <property type="term" value="C:endoplasmic reticulum membrane"/>
    <property type="evidence" value="ECO:0007669"/>
    <property type="project" value="UniProtKB-SubCell"/>
</dbReference>
<keyword evidence="7" id="KW-0597">Phosphoprotein</keyword>
<dbReference type="GO" id="GO:0005524">
    <property type="term" value="F:ATP binding"/>
    <property type="evidence" value="ECO:0007669"/>
    <property type="project" value="UniProtKB-UniRule"/>
</dbReference>
<accession>A0A3L6G7J7</accession>
<dbReference type="SMART" id="SM00369">
    <property type="entry name" value="LRR_TYP"/>
    <property type="match status" value="9"/>
</dbReference>
<dbReference type="InterPro" id="IPR003591">
    <property type="entry name" value="Leu-rich_rpt_typical-subtyp"/>
</dbReference>
<dbReference type="SUPFAM" id="SSF52058">
    <property type="entry name" value="L domain-like"/>
    <property type="match status" value="2"/>
</dbReference>
<dbReference type="CDD" id="cd14066">
    <property type="entry name" value="STKc_IRAK"/>
    <property type="match status" value="1"/>
</dbReference>
<dbReference type="SMART" id="SM00220">
    <property type="entry name" value="S_TKc"/>
    <property type="match status" value="1"/>
</dbReference>
<evidence type="ECO:0000256" key="9">
    <source>
        <dbReference type="ARBA" id="ARBA00022679"/>
    </source>
</evidence>
<evidence type="ECO:0000256" key="23">
    <source>
        <dbReference type="ARBA" id="ARBA00056628"/>
    </source>
</evidence>
<dbReference type="PROSITE" id="PS00108">
    <property type="entry name" value="PROTEIN_KINASE_ST"/>
    <property type="match status" value="1"/>
</dbReference>
<dbReference type="PRINTS" id="PR00019">
    <property type="entry name" value="LEURICHRPT"/>
</dbReference>
<comment type="caution">
    <text evidence="28">The sequence shown here is derived from an EMBL/GenBank/DDBJ whole genome shotgun (WGS) entry which is preliminary data.</text>
</comment>
<dbReference type="PROSITE" id="PS50011">
    <property type="entry name" value="PROTEIN_KINASE_DOM"/>
    <property type="match status" value="1"/>
</dbReference>
<protein>
    <recommendedName>
        <fullName evidence="24">Receptor kinase-like protein Xa21</fullName>
        <ecNumber evidence="4">2.7.11.1</ecNumber>
    </recommendedName>
</protein>
<dbReference type="InterPro" id="IPR001245">
    <property type="entry name" value="Ser-Thr/Tyr_kinase_cat_dom"/>
</dbReference>
<dbReference type="AlphaFoldDB" id="A0A3L6G7J7"/>
<name>A0A3L6G7J7_MAIZE</name>
<keyword evidence="8" id="KW-0433">Leucine-rich repeat</keyword>
<keyword evidence="6" id="KW-0723">Serine/threonine-protein kinase</keyword>
<feature type="binding site" evidence="25">
    <location>
        <position position="733"/>
    </location>
    <ligand>
        <name>ATP</name>
        <dbReference type="ChEBI" id="CHEBI:30616"/>
    </ligand>
</feature>
<evidence type="ECO:0000256" key="26">
    <source>
        <dbReference type="SAM" id="Phobius"/>
    </source>
</evidence>
<dbReference type="PANTHER" id="PTHR48053:SF153">
    <property type="entry name" value="PROTEIN KINASE DOMAIN-CONTAINING PROTEIN"/>
    <property type="match status" value="1"/>
</dbReference>
<dbReference type="InterPro" id="IPR011009">
    <property type="entry name" value="Kinase-like_dom_sf"/>
</dbReference>
<dbReference type="FunFam" id="1.10.510.10:FF:000358">
    <property type="entry name" value="Putative leucine-rich repeat receptor-like serine/threonine-protein kinase"/>
    <property type="match status" value="1"/>
</dbReference>
<evidence type="ECO:0000256" key="13">
    <source>
        <dbReference type="ARBA" id="ARBA00022741"/>
    </source>
</evidence>
<keyword evidence="17 26" id="KW-0472">Membrane</keyword>
<reference evidence="28 29" key="1">
    <citation type="journal article" date="2018" name="Nat. Genet.">
        <title>Extensive intraspecific gene order and gene structural variations between Mo17 and other maize genomes.</title>
        <authorList>
            <person name="Sun S."/>
            <person name="Zhou Y."/>
            <person name="Chen J."/>
            <person name="Shi J."/>
            <person name="Zhao H."/>
            <person name="Zhao H."/>
            <person name="Song W."/>
            <person name="Zhang M."/>
            <person name="Cui Y."/>
            <person name="Dong X."/>
            <person name="Liu H."/>
            <person name="Ma X."/>
            <person name="Jiao Y."/>
            <person name="Wang B."/>
            <person name="Wei X."/>
            <person name="Stein J.C."/>
            <person name="Glaubitz J.C."/>
            <person name="Lu F."/>
            <person name="Yu G."/>
            <person name="Liang C."/>
            <person name="Fengler K."/>
            <person name="Li B."/>
            <person name="Rafalski A."/>
            <person name="Schnable P.S."/>
            <person name="Ware D.H."/>
            <person name="Buckler E.S."/>
            <person name="Lai J."/>
        </authorList>
    </citation>
    <scope>NUCLEOTIDE SEQUENCE [LARGE SCALE GENOMIC DNA]</scope>
    <source>
        <strain evidence="29">cv. Missouri 17</strain>
        <tissue evidence="28">Seedling</tissue>
    </source>
</reference>
<evidence type="ECO:0000313" key="28">
    <source>
        <dbReference type="EMBL" id="PWZ44316.1"/>
    </source>
</evidence>
<dbReference type="InterPro" id="IPR008271">
    <property type="entry name" value="Ser/Thr_kinase_AS"/>
</dbReference>
<dbReference type="GO" id="GO:0004674">
    <property type="term" value="F:protein serine/threonine kinase activity"/>
    <property type="evidence" value="ECO:0007669"/>
    <property type="project" value="UniProtKB-KW"/>
</dbReference>
<evidence type="ECO:0000256" key="24">
    <source>
        <dbReference type="ARBA" id="ARBA00072040"/>
    </source>
</evidence>
<dbReference type="InterPro" id="IPR017441">
    <property type="entry name" value="Protein_kinase_ATP_BS"/>
</dbReference>
<evidence type="ECO:0000259" key="27">
    <source>
        <dbReference type="PROSITE" id="PS50011"/>
    </source>
</evidence>
<evidence type="ECO:0000256" key="6">
    <source>
        <dbReference type="ARBA" id="ARBA00022527"/>
    </source>
</evidence>
<keyword evidence="10 26" id="KW-0812">Transmembrane</keyword>
<evidence type="ECO:0000256" key="20">
    <source>
        <dbReference type="ARBA" id="ARBA00047899"/>
    </source>
</evidence>
<feature type="transmembrane region" description="Helical" evidence="26">
    <location>
        <begin position="645"/>
        <end position="668"/>
    </location>
</feature>
<dbReference type="Pfam" id="PF13855">
    <property type="entry name" value="LRR_8"/>
    <property type="match status" value="1"/>
</dbReference>
<dbReference type="ExpressionAtlas" id="A0A3L6G7J7">
    <property type="expression patterns" value="baseline and differential"/>
</dbReference>
<dbReference type="Pfam" id="PF00560">
    <property type="entry name" value="LRR_1"/>
    <property type="match status" value="11"/>
</dbReference>
<evidence type="ECO:0000256" key="7">
    <source>
        <dbReference type="ARBA" id="ARBA00022553"/>
    </source>
</evidence>
<evidence type="ECO:0000256" key="21">
    <source>
        <dbReference type="ARBA" id="ARBA00048679"/>
    </source>
</evidence>
<keyword evidence="16 26" id="KW-1133">Transmembrane helix</keyword>
<evidence type="ECO:0000256" key="22">
    <source>
        <dbReference type="ARBA" id="ARBA00054320"/>
    </source>
</evidence>
<dbReference type="FunFam" id="3.30.200.20:FF:000432">
    <property type="entry name" value="LRR receptor-like serine/threonine-protein kinase EFR"/>
    <property type="match status" value="1"/>
</dbReference>
<comment type="subcellular location">
    <subcellularLocation>
        <location evidence="1">Cell membrane</location>
        <topology evidence="1">Single-pass membrane protein</topology>
    </subcellularLocation>
    <subcellularLocation>
        <location evidence="2">Endoplasmic reticulum membrane</location>
        <topology evidence="2">Single-pass membrane protein</topology>
    </subcellularLocation>
    <subcellularLocation>
        <location evidence="3">Membrane</location>
        <topology evidence="3">Single-pass type I membrane protein</topology>
    </subcellularLocation>
</comment>
<evidence type="ECO:0000313" key="29">
    <source>
        <dbReference type="Proteomes" id="UP000251960"/>
    </source>
</evidence>
<dbReference type="InterPro" id="IPR000719">
    <property type="entry name" value="Prot_kinase_dom"/>
</dbReference>
<dbReference type="PANTHER" id="PTHR48053">
    <property type="entry name" value="LEUCINE RICH REPEAT FAMILY PROTEIN, EXPRESSED"/>
    <property type="match status" value="1"/>
</dbReference>
<sequence>MTWLEDLQLSYNYIEGEIPSSLSNCSHLVNILIDVNQLQGGIPVELSSLRNVQSVNLAHNMLTGRIPSKIASLLSLKQLNLKFNNLTGEIPTEIGALVNLNFLDLGFNQFYGTIPGSLGNLSALTSLRIPSNELEGRIPTLKGLSSLTELELGKNKLEGTIPSWLGNISSLEIIDLQRNGIVGQIPESLGSLELLTILSLSSNRLSGSIPHELGNLQALTGLFIDNNELESTLPPSIFNISSLQILNVQFNNLTGKFPPDMGSMLPKLNEFLIAYNQFQGMLPPSLCNASMLQQIQATNNALSGTIPQCLGTHKDLTVVALAGNWFEARNDADWDFLASLTNCSNLKLLDVNTNSLQGALPNSIGNLSTRLEYLNIGENDITGTITQGIGNLINVNELYMANNLLIGSIPASLGKLKKLNELMFSNNSFSGSIPATLGNLTKLTILTLSSNVISGAIPSTLSNCPLEVLDLSHNNLSGPIPKELFFISTLSSFMDLAHNSLSGTLPLEVGNLKNLGELDFSSNMISGEIPISIGECQSLEYLNISGNLLQGTIPLSLGNLKGLLVLDLSYNNLSGTIPEILGNLKGLSSLNLSFNKFQGGLPTDGVFLNASVITVTGNDDLCGGIPQLKLPPCSNHTTKKPPQRLGMVALICGAVVFVTSVVVLSVFYQNCRKKKANLQISVINQQYMRVPYAELASATNGFASENLIGEGSFGSVYKGRMRGDGQHIAVAVKVLNLMQRGATQSFIAECETLRCARHRNLVKILTVCSSIDFQGRDFKALVYEFLPNGNLDQWLHKHITGDGEQKSLDLAARLSIVIDVASAVDYLHQYKPTPIIHCDLKPSNVLLDSDMVAHVGDFGLARFLHQDKDKSSGWASMRGSIGYAAPEYGLGNEVSTHGDVYSFGILLLEIFTGKSPTDSEFGEAIGLRKYVQMAFPDRVNTIMDQQLLTETETNESNMSCSGSTRISCVNSILQVGISCSDETTIDRPPIGDALKELQAIRDKLHKHLSGSQLKDHHCQANDMFEGFSGA</sequence>
<evidence type="ECO:0000256" key="19">
    <source>
        <dbReference type="ARBA" id="ARBA00023180"/>
    </source>
</evidence>
<dbReference type="FunFam" id="3.80.10.10:FF:001345">
    <property type="entry name" value="Putative leucine-rich repeat receptor-like protein kinase family protein"/>
    <property type="match status" value="1"/>
</dbReference>
<comment type="function">
    <text evidence="22">Receptor kinase that detects X.oryzae pv. oryzae protein Ax21 to promote innate immunity. Following X.oryzae pv. oryzae protein Ax21 detection, undergoes cleavage, releasing the processed protein kinase Xa21 chain.</text>
</comment>
<comment type="function">
    <text evidence="23">The processed protein kinase Xa21 chain released by protein cleavage after X.oryzae pv. oryzae protein Ax21 detection translocates into the nucleus where it can bind and regulate WRKY62, a transcription factor. Confers resistance to the bacterial pathogen X.oryzae pv. oryzae (Xoo).</text>
</comment>
<organism evidence="28 29">
    <name type="scientific">Zea mays</name>
    <name type="common">Maize</name>
    <dbReference type="NCBI Taxonomy" id="4577"/>
    <lineage>
        <taxon>Eukaryota</taxon>
        <taxon>Viridiplantae</taxon>
        <taxon>Streptophyta</taxon>
        <taxon>Embryophyta</taxon>
        <taxon>Tracheophyta</taxon>
        <taxon>Spermatophyta</taxon>
        <taxon>Magnoliopsida</taxon>
        <taxon>Liliopsida</taxon>
        <taxon>Poales</taxon>
        <taxon>Poaceae</taxon>
        <taxon>PACMAD clade</taxon>
        <taxon>Panicoideae</taxon>
        <taxon>Andropogonodae</taxon>
        <taxon>Andropogoneae</taxon>
        <taxon>Tripsacinae</taxon>
        <taxon>Zea</taxon>
    </lineage>
</organism>
<keyword evidence="11" id="KW-0732">Signal</keyword>
<dbReference type="Proteomes" id="UP000251960">
    <property type="component" value="Chromosome 10"/>
</dbReference>
<evidence type="ECO:0000256" key="5">
    <source>
        <dbReference type="ARBA" id="ARBA00022475"/>
    </source>
</evidence>
<dbReference type="Gene3D" id="3.30.200.20">
    <property type="entry name" value="Phosphorylase Kinase, domain 1"/>
    <property type="match status" value="1"/>
</dbReference>
<dbReference type="PROSITE" id="PS00107">
    <property type="entry name" value="PROTEIN_KINASE_ATP"/>
    <property type="match status" value="1"/>
</dbReference>
<dbReference type="Pfam" id="PF07714">
    <property type="entry name" value="PK_Tyr_Ser-Thr"/>
    <property type="match status" value="1"/>
</dbReference>
<gene>
    <name evidence="28" type="primary">XA21_9</name>
    <name evidence="28" type="ORF">Zm00014a_024711</name>
</gene>
<evidence type="ECO:0000256" key="4">
    <source>
        <dbReference type="ARBA" id="ARBA00012513"/>
    </source>
</evidence>
<evidence type="ECO:0000256" key="16">
    <source>
        <dbReference type="ARBA" id="ARBA00022989"/>
    </source>
</evidence>
<dbReference type="SMR" id="A0A3L6G7J7"/>
<dbReference type="SUPFAM" id="SSF56112">
    <property type="entry name" value="Protein kinase-like (PK-like)"/>
    <property type="match status" value="1"/>
</dbReference>
<keyword evidence="12" id="KW-0677">Repeat</keyword>
<dbReference type="EMBL" id="NCVQ01000002">
    <property type="protein sequence ID" value="PWZ44316.1"/>
    <property type="molecule type" value="Genomic_DNA"/>
</dbReference>
<keyword evidence="5" id="KW-1003">Cell membrane</keyword>
<keyword evidence="14 28" id="KW-0418">Kinase</keyword>
<comment type="catalytic activity">
    <reaction evidence="20">
        <text>L-threonyl-[protein] + ATP = O-phospho-L-threonyl-[protein] + ADP + H(+)</text>
        <dbReference type="Rhea" id="RHEA:46608"/>
        <dbReference type="Rhea" id="RHEA-COMP:11060"/>
        <dbReference type="Rhea" id="RHEA-COMP:11605"/>
        <dbReference type="ChEBI" id="CHEBI:15378"/>
        <dbReference type="ChEBI" id="CHEBI:30013"/>
        <dbReference type="ChEBI" id="CHEBI:30616"/>
        <dbReference type="ChEBI" id="CHEBI:61977"/>
        <dbReference type="ChEBI" id="CHEBI:456216"/>
        <dbReference type="EC" id="2.7.11.1"/>
    </reaction>
</comment>
<dbReference type="EC" id="2.7.11.1" evidence="4"/>
<dbReference type="GO" id="GO:0005886">
    <property type="term" value="C:plasma membrane"/>
    <property type="evidence" value="ECO:0007669"/>
    <property type="project" value="UniProtKB-SubCell"/>
</dbReference>
<evidence type="ECO:0000256" key="10">
    <source>
        <dbReference type="ARBA" id="ARBA00022692"/>
    </source>
</evidence>
<evidence type="ECO:0000256" key="12">
    <source>
        <dbReference type="ARBA" id="ARBA00022737"/>
    </source>
</evidence>
<evidence type="ECO:0000256" key="2">
    <source>
        <dbReference type="ARBA" id="ARBA00004389"/>
    </source>
</evidence>
<proteinExistence type="predicted"/>
<evidence type="ECO:0000256" key="25">
    <source>
        <dbReference type="PROSITE-ProRule" id="PRU10141"/>
    </source>
</evidence>
<dbReference type="InterPro" id="IPR051716">
    <property type="entry name" value="Plant_RL_S/T_kinase"/>
</dbReference>
<evidence type="ECO:0000256" key="18">
    <source>
        <dbReference type="ARBA" id="ARBA00023170"/>
    </source>
</evidence>
<comment type="catalytic activity">
    <reaction evidence="21">
        <text>L-seryl-[protein] + ATP = O-phospho-L-seryl-[protein] + ADP + H(+)</text>
        <dbReference type="Rhea" id="RHEA:17989"/>
        <dbReference type="Rhea" id="RHEA-COMP:9863"/>
        <dbReference type="Rhea" id="RHEA-COMP:11604"/>
        <dbReference type="ChEBI" id="CHEBI:15378"/>
        <dbReference type="ChEBI" id="CHEBI:29999"/>
        <dbReference type="ChEBI" id="CHEBI:30616"/>
        <dbReference type="ChEBI" id="CHEBI:83421"/>
        <dbReference type="ChEBI" id="CHEBI:456216"/>
        <dbReference type="EC" id="2.7.11.1"/>
    </reaction>
</comment>
<dbReference type="FunFam" id="3.80.10.10:FF:000288">
    <property type="entry name" value="LRR receptor-like serine/threonine-protein kinase EFR"/>
    <property type="match status" value="1"/>
</dbReference>
<evidence type="ECO:0000256" key="15">
    <source>
        <dbReference type="ARBA" id="ARBA00022840"/>
    </source>
</evidence>